<evidence type="ECO:0000313" key="2">
    <source>
        <dbReference type="Proteomes" id="UP000814140"/>
    </source>
</evidence>
<sequence length="299" mass="33299">MGSQLIWNELSWRWNKRVEDAVRAGRYTRDTAAEAMESYMKITKVDAAAVPCAKCWRHDRTAHNGNSGRKPPCDDCAPGALRRCSQCQMVSYCSKECQKAHWKSHKAECAAYGDIRAQKKAKFGEIKSCAAEFRTWCDEQLAHELRRTVDELAAHPSSATEVVHPAPANAIVIAEVDNQSATGPPHKFVLQRIRCVEPAVADRFLSDCEATLWELTFDSMGRPEHPAPGSLEELTVKQLKDRIRTTIAKEKSLLAQVVAVPRQVAVVAVYYHPQMGPAVHVRGVSRALLVKFVGGRRRG</sequence>
<reference evidence="1" key="1">
    <citation type="submission" date="2021-03" db="EMBL/GenBank/DDBJ databases">
        <authorList>
            <consortium name="DOE Joint Genome Institute"/>
            <person name="Ahrendt S."/>
            <person name="Looney B.P."/>
            <person name="Miyauchi S."/>
            <person name="Morin E."/>
            <person name="Drula E."/>
            <person name="Courty P.E."/>
            <person name="Chicoki N."/>
            <person name="Fauchery L."/>
            <person name="Kohler A."/>
            <person name="Kuo A."/>
            <person name="Labutti K."/>
            <person name="Pangilinan J."/>
            <person name="Lipzen A."/>
            <person name="Riley R."/>
            <person name="Andreopoulos W."/>
            <person name="He G."/>
            <person name="Johnson J."/>
            <person name="Barry K.W."/>
            <person name="Grigoriev I.V."/>
            <person name="Nagy L."/>
            <person name="Hibbett D."/>
            <person name="Henrissat B."/>
            <person name="Matheny P.B."/>
            <person name="Labbe J."/>
            <person name="Martin F."/>
        </authorList>
    </citation>
    <scope>NUCLEOTIDE SEQUENCE</scope>
    <source>
        <strain evidence="1">HHB10654</strain>
    </source>
</reference>
<reference evidence="1" key="2">
    <citation type="journal article" date="2022" name="New Phytol.">
        <title>Evolutionary transition to the ectomycorrhizal habit in the genomes of a hyperdiverse lineage of mushroom-forming fungi.</title>
        <authorList>
            <person name="Looney B."/>
            <person name="Miyauchi S."/>
            <person name="Morin E."/>
            <person name="Drula E."/>
            <person name="Courty P.E."/>
            <person name="Kohler A."/>
            <person name="Kuo A."/>
            <person name="LaButti K."/>
            <person name="Pangilinan J."/>
            <person name="Lipzen A."/>
            <person name="Riley R."/>
            <person name="Andreopoulos W."/>
            <person name="He G."/>
            <person name="Johnson J."/>
            <person name="Nolan M."/>
            <person name="Tritt A."/>
            <person name="Barry K.W."/>
            <person name="Grigoriev I.V."/>
            <person name="Nagy L.G."/>
            <person name="Hibbett D."/>
            <person name="Henrissat B."/>
            <person name="Matheny P.B."/>
            <person name="Labbe J."/>
            <person name="Martin F.M."/>
        </authorList>
    </citation>
    <scope>NUCLEOTIDE SEQUENCE</scope>
    <source>
        <strain evidence="1">HHB10654</strain>
    </source>
</reference>
<dbReference type="EMBL" id="MU277210">
    <property type="protein sequence ID" value="KAI0061827.1"/>
    <property type="molecule type" value="Genomic_DNA"/>
</dbReference>
<keyword evidence="2" id="KW-1185">Reference proteome</keyword>
<protein>
    <submittedName>
        <fullName evidence="1">Uncharacterized protein</fullName>
    </submittedName>
</protein>
<dbReference type="Proteomes" id="UP000814140">
    <property type="component" value="Unassembled WGS sequence"/>
</dbReference>
<gene>
    <name evidence="1" type="ORF">BV25DRAFT_1826113</name>
</gene>
<evidence type="ECO:0000313" key="1">
    <source>
        <dbReference type="EMBL" id="KAI0061827.1"/>
    </source>
</evidence>
<proteinExistence type="predicted"/>
<comment type="caution">
    <text evidence="1">The sequence shown here is derived from an EMBL/GenBank/DDBJ whole genome shotgun (WGS) entry which is preliminary data.</text>
</comment>
<name>A0ACB8T0D9_9AGAM</name>
<accession>A0ACB8T0D9</accession>
<organism evidence="1 2">
    <name type="scientific">Artomyces pyxidatus</name>
    <dbReference type="NCBI Taxonomy" id="48021"/>
    <lineage>
        <taxon>Eukaryota</taxon>
        <taxon>Fungi</taxon>
        <taxon>Dikarya</taxon>
        <taxon>Basidiomycota</taxon>
        <taxon>Agaricomycotina</taxon>
        <taxon>Agaricomycetes</taxon>
        <taxon>Russulales</taxon>
        <taxon>Auriscalpiaceae</taxon>
        <taxon>Artomyces</taxon>
    </lineage>
</organism>